<feature type="domain" description="Carbamoyltransferase C-terminal" evidence="3">
    <location>
        <begin position="428"/>
        <end position="613"/>
    </location>
</feature>
<feature type="domain" description="Carbamoyltransferase" evidence="2">
    <location>
        <begin position="3"/>
        <end position="365"/>
    </location>
</feature>
<dbReference type="InterPro" id="IPR031730">
    <property type="entry name" value="Carbam_trans_C"/>
</dbReference>
<keyword evidence="5" id="KW-1185">Reference proteome</keyword>
<sequence length="633" mass="71385">MKRILGISAYYHDSAATVVVDGSLLAAAQEERFTRRKHDPRFPAKAIEYCLSAAECDIESLDAVIFYDKPMLKFERLLETYLANAPRGFLSFLRAMPIWLKEKLYLKSVLRQELRTLIHQQRARINQTTVAIEKKLEKRPQLPQLLFSEHHQSHAASAFFPSPFEKAVVLCLDGVGEWATSSAWLGEGNQLTPLWEIQFPHSLGLLYSAFTYYCGFRVNSGEYKLMGLAPYGRPIFVDVIKQNLISINEDGSFALNMAYFDYPAGDRMTNAAFDALFGGPAKQADSEITQKEMDLARSIQVVTEEVVLKIAHYAHQQTDCDNLCLAGGVALNCVANGRILREGPFKQLWIQPAAGDAGGSLGAALLVWHEYYKQPRIIKHINDQAIDSMQGGYLGPAYSNEDIQHYLDTHSYPYEFVADEKLFPSVIKLIEQGQVVGWFQDRMEFGPRALGNRSILGDPRNQSMQSQMNLKIKQRESFRPFAPAVLVEDVHAYFDIQEASPYMLLVADVQPSLRLEKKSEQAFGIEQLNQARSQIPAVTHVDYSARVQTVDKQTNPRFHRLLSEFKQQTGTSVLINTSFNVRGEPPVCSPADAVRCFLATEMDVLVMQNCILLKNQQSQVHIQAAKQVTFEKD</sequence>
<dbReference type="Gene3D" id="3.30.420.40">
    <property type="match status" value="2"/>
</dbReference>
<evidence type="ECO:0000259" key="3">
    <source>
        <dbReference type="Pfam" id="PF16861"/>
    </source>
</evidence>
<evidence type="ECO:0000259" key="2">
    <source>
        <dbReference type="Pfam" id="PF02543"/>
    </source>
</evidence>
<proteinExistence type="inferred from homology"/>
<dbReference type="EMBL" id="BAAAFD010000006">
    <property type="protein sequence ID" value="GAA0857438.1"/>
    <property type="molecule type" value="Genomic_DNA"/>
</dbReference>
<reference evidence="5" key="1">
    <citation type="journal article" date="2019" name="Int. J. Syst. Evol. Microbiol.">
        <title>The Global Catalogue of Microorganisms (GCM) 10K type strain sequencing project: providing services to taxonomists for standard genome sequencing and annotation.</title>
        <authorList>
            <consortium name="The Broad Institute Genomics Platform"/>
            <consortium name="The Broad Institute Genome Sequencing Center for Infectious Disease"/>
            <person name="Wu L."/>
            <person name="Ma J."/>
        </authorList>
    </citation>
    <scope>NUCLEOTIDE SEQUENCE [LARGE SCALE GENOMIC DNA]</scope>
    <source>
        <strain evidence="5">JCM 15896</strain>
    </source>
</reference>
<evidence type="ECO:0000256" key="1">
    <source>
        <dbReference type="ARBA" id="ARBA00006129"/>
    </source>
</evidence>
<protein>
    <submittedName>
        <fullName evidence="4">Carbamoyltransferase</fullName>
    </submittedName>
</protein>
<evidence type="ECO:0000313" key="4">
    <source>
        <dbReference type="EMBL" id="GAA0857438.1"/>
    </source>
</evidence>
<dbReference type="InterPro" id="IPR051338">
    <property type="entry name" value="NodU/CmcH_Carbamoyltrnsfr"/>
</dbReference>
<dbReference type="Pfam" id="PF16861">
    <property type="entry name" value="Carbam_trans_C"/>
    <property type="match status" value="1"/>
</dbReference>
<dbReference type="CDD" id="cd24098">
    <property type="entry name" value="ASKHA_NBD_TobZ_N"/>
    <property type="match status" value="1"/>
</dbReference>
<dbReference type="PANTHER" id="PTHR34847:SF1">
    <property type="entry name" value="NODULATION PROTEIN U"/>
    <property type="match status" value="1"/>
</dbReference>
<gene>
    <name evidence="4" type="ORF">GCM10009114_23240</name>
</gene>
<evidence type="ECO:0000313" key="5">
    <source>
        <dbReference type="Proteomes" id="UP001500359"/>
    </source>
</evidence>
<dbReference type="Proteomes" id="UP001500359">
    <property type="component" value="Unassembled WGS sequence"/>
</dbReference>
<dbReference type="InterPro" id="IPR043129">
    <property type="entry name" value="ATPase_NBD"/>
</dbReference>
<dbReference type="Pfam" id="PF02543">
    <property type="entry name" value="Carbam_trans_N"/>
    <property type="match status" value="1"/>
</dbReference>
<dbReference type="Gene3D" id="3.90.870.20">
    <property type="entry name" value="Carbamoyltransferase, C-terminal domain"/>
    <property type="match status" value="1"/>
</dbReference>
<dbReference type="PANTHER" id="PTHR34847">
    <property type="entry name" value="NODULATION PROTEIN U"/>
    <property type="match status" value="1"/>
</dbReference>
<dbReference type="InterPro" id="IPR003696">
    <property type="entry name" value="Carbtransf_dom"/>
</dbReference>
<comment type="similarity">
    <text evidence="1">Belongs to the NodU/CmcH family.</text>
</comment>
<name>A0ABP3WXG5_9ALTE</name>
<dbReference type="SUPFAM" id="SSF53067">
    <property type="entry name" value="Actin-like ATPase domain"/>
    <property type="match status" value="1"/>
</dbReference>
<accession>A0ABP3WXG5</accession>
<comment type="caution">
    <text evidence="4">The sequence shown here is derived from an EMBL/GenBank/DDBJ whole genome shotgun (WGS) entry which is preliminary data.</text>
</comment>
<dbReference type="InterPro" id="IPR038152">
    <property type="entry name" value="Carbam_trans_C_sf"/>
</dbReference>
<organism evidence="4 5">
    <name type="scientific">Aliiglaciecola litoralis</name>
    <dbReference type="NCBI Taxonomy" id="582857"/>
    <lineage>
        <taxon>Bacteria</taxon>
        <taxon>Pseudomonadati</taxon>
        <taxon>Pseudomonadota</taxon>
        <taxon>Gammaproteobacteria</taxon>
        <taxon>Alteromonadales</taxon>
        <taxon>Alteromonadaceae</taxon>
        <taxon>Aliiglaciecola</taxon>
    </lineage>
</organism>
<dbReference type="RefSeq" id="WP_343860129.1">
    <property type="nucleotide sequence ID" value="NZ_BAAAFD010000006.1"/>
</dbReference>